<evidence type="ECO:0000256" key="2">
    <source>
        <dbReference type="ARBA" id="ARBA00004413"/>
    </source>
</evidence>
<evidence type="ECO:0000256" key="10">
    <source>
        <dbReference type="ARBA" id="ARBA00025598"/>
    </source>
</evidence>
<accession>A0AA86T7I8</accession>
<evidence type="ECO:0000256" key="8">
    <source>
        <dbReference type="ARBA" id="ARBA00023136"/>
    </source>
</evidence>
<keyword evidence="15" id="KW-1185">Reference proteome</keyword>
<keyword evidence="9" id="KW-0975">Bacterial flagellum</keyword>
<keyword evidence="14" id="KW-0966">Cell projection</keyword>
<feature type="domain" description="Flagellar motor switch protein FliG middle" evidence="12">
    <location>
        <begin position="114"/>
        <end position="184"/>
    </location>
</feature>
<gene>
    <name evidence="14" type="ORF">DNFV4_03462</name>
</gene>
<dbReference type="Proteomes" id="UP001179121">
    <property type="component" value="Chromosome"/>
</dbReference>
<evidence type="ECO:0000256" key="3">
    <source>
        <dbReference type="ARBA" id="ARBA00010299"/>
    </source>
</evidence>
<dbReference type="InterPro" id="IPR032779">
    <property type="entry name" value="FliG_M"/>
</dbReference>
<reference evidence="14" key="1">
    <citation type="submission" date="2022-10" db="EMBL/GenBank/DDBJ databases">
        <authorList>
            <person name="Koch H."/>
        </authorList>
    </citation>
    <scope>NUCLEOTIDE SEQUENCE</scope>
    <source>
        <strain evidence="14">DNF</strain>
    </source>
</reference>
<evidence type="ECO:0000256" key="5">
    <source>
        <dbReference type="ARBA" id="ARBA00022475"/>
    </source>
</evidence>
<dbReference type="EMBL" id="OX365700">
    <property type="protein sequence ID" value="CAI4033032.1"/>
    <property type="molecule type" value="Genomic_DNA"/>
</dbReference>
<evidence type="ECO:0000259" key="13">
    <source>
        <dbReference type="Pfam" id="PF14842"/>
    </source>
</evidence>
<dbReference type="InterPro" id="IPR028263">
    <property type="entry name" value="FliG_N"/>
</dbReference>
<dbReference type="GO" id="GO:0003774">
    <property type="term" value="F:cytoskeletal motor activity"/>
    <property type="evidence" value="ECO:0007669"/>
    <property type="project" value="InterPro"/>
</dbReference>
<dbReference type="AlphaFoldDB" id="A0AA86T7I8"/>
<keyword evidence="8" id="KW-0472">Membrane</keyword>
<keyword evidence="7" id="KW-0283">Flagellar rotation</keyword>
<dbReference type="PANTHER" id="PTHR30534">
    <property type="entry name" value="FLAGELLAR MOTOR SWITCH PROTEIN FLIG"/>
    <property type="match status" value="1"/>
</dbReference>
<evidence type="ECO:0000256" key="1">
    <source>
        <dbReference type="ARBA" id="ARBA00004117"/>
    </source>
</evidence>
<protein>
    <recommendedName>
        <fullName evidence="4">Flagellar motor switch protein FliG</fullName>
    </recommendedName>
</protein>
<dbReference type="Pfam" id="PF01706">
    <property type="entry name" value="FliG_C"/>
    <property type="match status" value="1"/>
</dbReference>
<evidence type="ECO:0000259" key="11">
    <source>
        <dbReference type="Pfam" id="PF01706"/>
    </source>
</evidence>
<dbReference type="PANTHER" id="PTHR30534:SF0">
    <property type="entry name" value="FLAGELLAR MOTOR SWITCH PROTEIN FLIG"/>
    <property type="match status" value="1"/>
</dbReference>
<evidence type="ECO:0000256" key="7">
    <source>
        <dbReference type="ARBA" id="ARBA00022779"/>
    </source>
</evidence>
<dbReference type="InterPro" id="IPR000090">
    <property type="entry name" value="Flg_Motor_Flig"/>
</dbReference>
<dbReference type="NCBIfam" id="TIGR00207">
    <property type="entry name" value="fliG"/>
    <property type="match status" value="1"/>
</dbReference>
<organism evidence="14 15">
    <name type="scientific">Nitrospira tepida</name>
    <dbReference type="NCBI Taxonomy" id="2973512"/>
    <lineage>
        <taxon>Bacteria</taxon>
        <taxon>Pseudomonadati</taxon>
        <taxon>Nitrospirota</taxon>
        <taxon>Nitrospiria</taxon>
        <taxon>Nitrospirales</taxon>
        <taxon>Nitrospiraceae</taxon>
        <taxon>Nitrospira</taxon>
    </lineage>
</organism>
<proteinExistence type="inferred from homology"/>
<feature type="domain" description="Flagellar motor switch protein FliG C-terminal" evidence="11">
    <location>
        <begin position="216"/>
        <end position="321"/>
    </location>
</feature>
<feature type="domain" description="Flagellar motor switch protein FliG N-terminal" evidence="13">
    <location>
        <begin position="5"/>
        <end position="100"/>
    </location>
</feature>
<dbReference type="GO" id="GO:0005886">
    <property type="term" value="C:plasma membrane"/>
    <property type="evidence" value="ECO:0007669"/>
    <property type="project" value="UniProtKB-SubCell"/>
</dbReference>
<evidence type="ECO:0000256" key="9">
    <source>
        <dbReference type="ARBA" id="ARBA00023143"/>
    </source>
</evidence>
<comment type="subcellular location">
    <subcellularLocation>
        <location evidence="1">Bacterial flagellum basal body</location>
    </subcellularLocation>
    <subcellularLocation>
        <location evidence="2">Cell membrane</location>
        <topology evidence="2">Peripheral membrane protein</topology>
        <orientation evidence="2">Cytoplasmic side</orientation>
    </subcellularLocation>
</comment>
<dbReference type="FunFam" id="1.10.220.30:FF:000001">
    <property type="entry name" value="Flagellar motor switch protein FliG"/>
    <property type="match status" value="1"/>
</dbReference>
<keyword evidence="14" id="KW-0282">Flagellum</keyword>
<dbReference type="Pfam" id="PF14841">
    <property type="entry name" value="FliG_M"/>
    <property type="match status" value="1"/>
</dbReference>
<dbReference type="InterPro" id="IPR011002">
    <property type="entry name" value="FliG_a-hlx"/>
</dbReference>
<keyword evidence="14" id="KW-0969">Cilium</keyword>
<dbReference type="GO" id="GO:0006935">
    <property type="term" value="P:chemotaxis"/>
    <property type="evidence" value="ECO:0007669"/>
    <property type="project" value="UniProtKB-KW"/>
</dbReference>
<evidence type="ECO:0000313" key="15">
    <source>
        <dbReference type="Proteomes" id="UP001179121"/>
    </source>
</evidence>
<keyword evidence="6" id="KW-0145">Chemotaxis</keyword>
<evidence type="ECO:0000259" key="12">
    <source>
        <dbReference type="Pfam" id="PF14841"/>
    </source>
</evidence>
<sequence length="331" mass="35981">MTNRLTGEQKAAILLLTIGEDAAAAVMKHLSPTEIRKLGAHLAALSSISKEQEIEVIQEFKSAASGGEIGVEGRKYVKTVLDKALGSGKATQLMRSLTTETYPGIDTLKWMDAKAVANLLRVEHPQTIAVVLAHLDPEHASQVIALLPEGLRSDTLHRLATMDEVQPDTLQHLSEVLEEVLQDRSRPQSMSIGGTKVTADILNRLDKSNGGTIMAKLAERDAALADTIRSLMFVFDDLVKIDDRGIQELLKDVGKEELTLALRAANNPVKDKIFKNMSSRAAEGLREDMEAKGPAKLTDIERAQQKILQTVRRLEEEGKIVVGGAGAEAMV</sequence>
<keyword evidence="5" id="KW-1003">Cell membrane</keyword>
<dbReference type="PRINTS" id="PR00954">
    <property type="entry name" value="FLGMOTORFLIG"/>
</dbReference>
<evidence type="ECO:0000313" key="14">
    <source>
        <dbReference type="EMBL" id="CAI4033032.1"/>
    </source>
</evidence>
<dbReference type="SUPFAM" id="SSF48029">
    <property type="entry name" value="FliG"/>
    <property type="match status" value="2"/>
</dbReference>
<dbReference type="PIRSF" id="PIRSF003161">
    <property type="entry name" value="FliG"/>
    <property type="match status" value="1"/>
</dbReference>
<comment type="function">
    <text evidence="10">FliG is one of three proteins (FliG, FliN, FliM) that forms the rotor-mounted switch complex (C ring), located at the base of the basal body. This complex interacts with the CheY and CheZ chemotaxis proteins, in addition to contacting components of the motor that determine the direction of flagellar rotation.</text>
</comment>
<dbReference type="InterPro" id="IPR023087">
    <property type="entry name" value="Flg_Motor_Flig_C"/>
</dbReference>
<name>A0AA86T7I8_9BACT</name>
<comment type="similarity">
    <text evidence="3">Belongs to the FliG family.</text>
</comment>
<dbReference type="Pfam" id="PF14842">
    <property type="entry name" value="FliG_N"/>
    <property type="match status" value="1"/>
</dbReference>
<dbReference type="GO" id="GO:0009425">
    <property type="term" value="C:bacterial-type flagellum basal body"/>
    <property type="evidence" value="ECO:0007669"/>
    <property type="project" value="UniProtKB-SubCell"/>
</dbReference>
<dbReference type="GO" id="GO:0071973">
    <property type="term" value="P:bacterial-type flagellum-dependent cell motility"/>
    <property type="evidence" value="ECO:0007669"/>
    <property type="project" value="InterPro"/>
</dbReference>
<evidence type="ECO:0000256" key="4">
    <source>
        <dbReference type="ARBA" id="ARBA00021870"/>
    </source>
</evidence>
<dbReference type="KEGG" id="nti:DNFV4_03462"/>
<dbReference type="RefSeq" id="WP_289269890.1">
    <property type="nucleotide sequence ID" value="NZ_OX365700.1"/>
</dbReference>
<evidence type="ECO:0000256" key="6">
    <source>
        <dbReference type="ARBA" id="ARBA00022500"/>
    </source>
</evidence>
<dbReference type="Gene3D" id="1.10.220.30">
    <property type="match status" value="3"/>
</dbReference>